<dbReference type="Pfam" id="PF00202">
    <property type="entry name" value="Aminotran_3"/>
    <property type="match status" value="1"/>
</dbReference>
<accession>A0ABQ5ULQ7</accession>
<dbReference type="EMBL" id="BSNI01000001">
    <property type="protein sequence ID" value="GLQ16144.1"/>
    <property type="molecule type" value="Genomic_DNA"/>
</dbReference>
<dbReference type="InterPro" id="IPR015422">
    <property type="entry name" value="PyrdxlP-dep_Trfase_small"/>
</dbReference>
<proteinExistence type="inferred from homology"/>
<dbReference type="PROSITE" id="PS00600">
    <property type="entry name" value="AA_TRANSFER_CLASS_3"/>
    <property type="match status" value="1"/>
</dbReference>
<dbReference type="PANTHER" id="PTHR43094:SF1">
    <property type="entry name" value="AMINOTRANSFERASE CLASS-III"/>
    <property type="match status" value="1"/>
</dbReference>
<dbReference type="InterPro" id="IPR049704">
    <property type="entry name" value="Aminotrans_3_PPA_site"/>
</dbReference>
<dbReference type="SUPFAM" id="SSF53383">
    <property type="entry name" value="PLP-dependent transferases"/>
    <property type="match status" value="1"/>
</dbReference>
<dbReference type="Gene3D" id="3.90.1150.10">
    <property type="entry name" value="Aspartate Aminotransferase, domain 1"/>
    <property type="match status" value="1"/>
</dbReference>
<evidence type="ECO:0000313" key="6">
    <source>
        <dbReference type="Proteomes" id="UP001161405"/>
    </source>
</evidence>
<dbReference type="InterPro" id="IPR005814">
    <property type="entry name" value="Aminotrans_3"/>
</dbReference>
<dbReference type="RefSeq" id="WP_284361545.1">
    <property type="nucleotide sequence ID" value="NZ_BSNI01000001.1"/>
</dbReference>
<dbReference type="GO" id="GO:0008483">
    <property type="term" value="F:transaminase activity"/>
    <property type="evidence" value="ECO:0007669"/>
    <property type="project" value="UniProtKB-KW"/>
</dbReference>
<keyword evidence="5" id="KW-0032">Aminotransferase</keyword>
<dbReference type="NCBIfam" id="NF005685">
    <property type="entry name" value="PRK07483.1"/>
    <property type="match status" value="1"/>
</dbReference>
<dbReference type="CDD" id="cd00610">
    <property type="entry name" value="OAT_like"/>
    <property type="match status" value="1"/>
</dbReference>
<evidence type="ECO:0000256" key="4">
    <source>
        <dbReference type="RuleBase" id="RU003560"/>
    </source>
</evidence>
<dbReference type="PIRSF" id="PIRSF000521">
    <property type="entry name" value="Transaminase_4ab_Lys_Orn"/>
    <property type="match status" value="1"/>
</dbReference>
<dbReference type="PANTHER" id="PTHR43094">
    <property type="entry name" value="AMINOTRANSFERASE"/>
    <property type="match status" value="1"/>
</dbReference>
<reference evidence="5" key="1">
    <citation type="journal article" date="2014" name="Int. J. Syst. Evol. Microbiol.">
        <title>Complete genome of a new Firmicutes species belonging to the dominant human colonic microbiota ('Ruminococcus bicirculans') reveals two chromosomes and a selective capacity to utilize plant glucans.</title>
        <authorList>
            <consortium name="NISC Comparative Sequencing Program"/>
            <person name="Wegmann U."/>
            <person name="Louis P."/>
            <person name="Goesmann A."/>
            <person name="Henrissat B."/>
            <person name="Duncan S.H."/>
            <person name="Flint H.J."/>
        </authorList>
    </citation>
    <scope>NUCLEOTIDE SEQUENCE</scope>
    <source>
        <strain evidence="5">NBRC 107169</strain>
    </source>
</reference>
<comment type="caution">
    <text evidence="5">The sequence shown here is derived from an EMBL/GenBank/DDBJ whole genome shotgun (WGS) entry which is preliminary data.</text>
</comment>
<keyword evidence="6" id="KW-1185">Reference proteome</keyword>
<keyword evidence="5" id="KW-0808">Transferase</keyword>
<protein>
    <submittedName>
        <fullName evidence="5">Adenosylmethionine-8-amino-7-oxononanoate aminotransferase</fullName>
    </submittedName>
</protein>
<dbReference type="Gene3D" id="3.40.640.10">
    <property type="entry name" value="Type I PLP-dependent aspartate aminotransferase-like (Major domain)"/>
    <property type="match status" value="1"/>
</dbReference>
<reference evidence="5" key="2">
    <citation type="submission" date="2023-01" db="EMBL/GenBank/DDBJ databases">
        <title>Draft genome sequence of Maritalea porphyrae strain NBRC 107169.</title>
        <authorList>
            <person name="Sun Q."/>
            <person name="Mori K."/>
        </authorList>
    </citation>
    <scope>NUCLEOTIDE SEQUENCE</scope>
    <source>
        <strain evidence="5">NBRC 107169</strain>
    </source>
</reference>
<dbReference type="InterPro" id="IPR015421">
    <property type="entry name" value="PyrdxlP-dep_Trfase_major"/>
</dbReference>
<evidence type="ECO:0000256" key="1">
    <source>
        <dbReference type="ARBA" id="ARBA00001933"/>
    </source>
</evidence>
<evidence type="ECO:0000256" key="3">
    <source>
        <dbReference type="ARBA" id="ARBA00022898"/>
    </source>
</evidence>
<evidence type="ECO:0000256" key="2">
    <source>
        <dbReference type="ARBA" id="ARBA00008954"/>
    </source>
</evidence>
<comment type="cofactor">
    <cofactor evidence="1">
        <name>pyridoxal 5'-phosphate</name>
        <dbReference type="ChEBI" id="CHEBI:597326"/>
    </cofactor>
</comment>
<organism evidence="5 6">
    <name type="scientific">Maritalea porphyrae</name>
    <dbReference type="NCBI Taxonomy" id="880732"/>
    <lineage>
        <taxon>Bacteria</taxon>
        <taxon>Pseudomonadati</taxon>
        <taxon>Pseudomonadota</taxon>
        <taxon>Alphaproteobacteria</taxon>
        <taxon>Hyphomicrobiales</taxon>
        <taxon>Devosiaceae</taxon>
        <taxon>Maritalea</taxon>
    </lineage>
</organism>
<comment type="similarity">
    <text evidence="2 4">Belongs to the class-III pyridoxal-phosphate-dependent aminotransferase family.</text>
</comment>
<evidence type="ECO:0000313" key="5">
    <source>
        <dbReference type="EMBL" id="GLQ16144.1"/>
    </source>
</evidence>
<name>A0ABQ5ULQ7_9HYPH</name>
<dbReference type="Proteomes" id="UP001161405">
    <property type="component" value="Unassembled WGS sequence"/>
</dbReference>
<gene>
    <name evidence="5" type="ORF">GCM10007879_03930</name>
</gene>
<sequence>MCADHVFPRHTRVDLPVVVAGDGAWLIDANGKKYLDGCGGAAVSCLGHSAKPVLDAVKQQQDTISYAHTSFFTSEPAEKLADKLIELAPDNMERVYFVSGGSEATESAIKLARQYFLEIGQPERKHIIARKQSYHGNTLGALSAGGNMWRKAQFEPLMVPSMVHIDACHYWRFAEPGEGEFDYGQRVANQLEEMIQQLGPQNVAAFIAEPIVGATMGAVPPVEGYYDRIQEICKEHGVLLIMDEVMVGCGRTGKYFASEHYNIKPDMICIAKGIAAGIQPLAAMLCSAEIYRAIKDGSGFFQHGHTYLAHPSACAAGLAVLEEIESRNLLERVTELGAKLEAGLQKAFGQHPHVGDIRGKGLFWGLELVTDRQSKSPFDPKLGIAGRAKKAAFARGLMIYPMGGTIDGKSGDHILLAPPFIYEDEHIDMLIERLALALDDVFAEQQIAS</sequence>
<dbReference type="InterPro" id="IPR015424">
    <property type="entry name" value="PyrdxlP-dep_Trfase"/>
</dbReference>
<keyword evidence="3 4" id="KW-0663">Pyridoxal phosphate</keyword>